<reference evidence="5 6" key="1">
    <citation type="submission" date="2023-12" db="EMBL/GenBank/DDBJ databases">
        <title>Genome sequencing and assembly of bacterial species from a model synthetic community.</title>
        <authorList>
            <person name="Hogle S.L."/>
        </authorList>
    </citation>
    <scope>NUCLEOTIDE SEQUENCE [LARGE SCALE GENOMIC DNA]</scope>
    <source>
        <strain evidence="5 6">HAMBI 2494</strain>
    </source>
</reference>
<dbReference type="Proteomes" id="UP001325479">
    <property type="component" value="Chromosome"/>
</dbReference>
<name>A0ABZ0WHW9_9BURK</name>
<dbReference type="PROSITE" id="PS00893">
    <property type="entry name" value="NUDIX_BOX"/>
    <property type="match status" value="1"/>
</dbReference>
<dbReference type="PANTHER" id="PTHR43046">
    <property type="entry name" value="GDP-MANNOSE MANNOSYL HYDROLASE"/>
    <property type="match status" value="1"/>
</dbReference>
<dbReference type="PROSITE" id="PS51462">
    <property type="entry name" value="NUDIX"/>
    <property type="match status" value="1"/>
</dbReference>
<dbReference type="RefSeq" id="WP_114808974.1">
    <property type="nucleotide sequence ID" value="NZ_CP139965.1"/>
</dbReference>
<evidence type="ECO:0000256" key="2">
    <source>
        <dbReference type="ARBA" id="ARBA00022801"/>
    </source>
</evidence>
<keyword evidence="6" id="KW-1185">Reference proteome</keyword>
<evidence type="ECO:0000259" key="4">
    <source>
        <dbReference type="PROSITE" id="PS51462"/>
    </source>
</evidence>
<gene>
    <name evidence="5" type="ORF">U0042_23030</name>
</gene>
<dbReference type="InterPro" id="IPR015797">
    <property type="entry name" value="NUDIX_hydrolase-like_dom_sf"/>
</dbReference>
<organism evidence="5 6">
    <name type="scientific">Paraburkholderia kururiensis</name>
    <dbReference type="NCBI Taxonomy" id="984307"/>
    <lineage>
        <taxon>Bacteria</taxon>
        <taxon>Pseudomonadati</taxon>
        <taxon>Pseudomonadota</taxon>
        <taxon>Betaproteobacteria</taxon>
        <taxon>Burkholderiales</taxon>
        <taxon>Burkholderiaceae</taxon>
        <taxon>Paraburkholderia</taxon>
    </lineage>
</organism>
<evidence type="ECO:0000256" key="1">
    <source>
        <dbReference type="ARBA" id="ARBA00001946"/>
    </source>
</evidence>
<feature type="region of interest" description="Disordered" evidence="3">
    <location>
        <begin position="127"/>
        <end position="161"/>
    </location>
</feature>
<evidence type="ECO:0000256" key="3">
    <source>
        <dbReference type="SAM" id="MobiDB-lite"/>
    </source>
</evidence>
<evidence type="ECO:0000313" key="6">
    <source>
        <dbReference type="Proteomes" id="UP001325479"/>
    </source>
</evidence>
<evidence type="ECO:0000313" key="5">
    <source>
        <dbReference type="EMBL" id="WQD76925.1"/>
    </source>
</evidence>
<proteinExistence type="predicted"/>
<dbReference type="Pfam" id="PF00293">
    <property type="entry name" value="NUDIX"/>
    <property type="match status" value="1"/>
</dbReference>
<sequence>MKERATVICERGSRVLLVGKAGARWNLPGGRLKPDETLMQAASRELLEETHLAAVELHYLFAFVGTRTRHHVFLATLPSGTAAAPGREIARCRWFDVAQLERLRASAAVRVIVDMLALARRDARASEPALNADAHRTASATNVTREAEVASRAPATLNAAP</sequence>
<dbReference type="InterPro" id="IPR000086">
    <property type="entry name" value="NUDIX_hydrolase_dom"/>
</dbReference>
<dbReference type="SUPFAM" id="SSF55811">
    <property type="entry name" value="Nudix"/>
    <property type="match status" value="1"/>
</dbReference>
<comment type="cofactor">
    <cofactor evidence="1">
        <name>Mg(2+)</name>
        <dbReference type="ChEBI" id="CHEBI:18420"/>
    </cofactor>
</comment>
<dbReference type="CDD" id="cd04667">
    <property type="entry name" value="NUDIX_Hydrolase"/>
    <property type="match status" value="1"/>
</dbReference>
<dbReference type="InterPro" id="IPR020084">
    <property type="entry name" value="NUDIX_hydrolase_CS"/>
</dbReference>
<protein>
    <submittedName>
        <fullName evidence="5">NUDIX domain-containing protein</fullName>
    </submittedName>
</protein>
<dbReference type="PANTHER" id="PTHR43046:SF16">
    <property type="entry name" value="ADP-RIBOSE PYROPHOSPHATASE YJHB-RELATED"/>
    <property type="match status" value="1"/>
</dbReference>
<feature type="domain" description="Nudix hydrolase" evidence="4">
    <location>
        <begin position="1"/>
        <end position="117"/>
    </location>
</feature>
<keyword evidence="2" id="KW-0378">Hydrolase</keyword>
<accession>A0ABZ0WHW9</accession>
<dbReference type="EMBL" id="CP139965">
    <property type="protein sequence ID" value="WQD76925.1"/>
    <property type="molecule type" value="Genomic_DNA"/>
</dbReference>
<dbReference type="Gene3D" id="3.90.79.10">
    <property type="entry name" value="Nucleoside Triphosphate Pyrophosphohydrolase"/>
    <property type="match status" value="1"/>
</dbReference>